<organism evidence="1 2">
    <name type="scientific">Ponticaulis profundi</name>
    <dbReference type="NCBI Taxonomy" id="2665222"/>
    <lineage>
        <taxon>Bacteria</taxon>
        <taxon>Pseudomonadati</taxon>
        <taxon>Pseudomonadota</taxon>
        <taxon>Alphaproteobacteria</taxon>
        <taxon>Hyphomonadales</taxon>
        <taxon>Hyphomonadaceae</taxon>
        <taxon>Ponticaulis</taxon>
    </lineage>
</organism>
<comment type="caution">
    <text evidence="1">The sequence shown here is derived from an EMBL/GenBank/DDBJ whole genome shotgun (WGS) entry which is preliminary data.</text>
</comment>
<evidence type="ECO:0000313" key="1">
    <source>
        <dbReference type="EMBL" id="MFC6198726.1"/>
    </source>
</evidence>
<accession>A0ABW1SBU4</accession>
<proteinExistence type="predicted"/>
<protein>
    <recommendedName>
        <fullName evidence="3">EAL domain-containing protein</fullName>
    </recommendedName>
</protein>
<gene>
    <name evidence="1" type="ORF">ACFQDM_11580</name>
</gene>
<reference evidence="2" key="1">
    <citation type="journal article" date="2019" name="Int. J. Syst. Evol. Microbiol.">
        <title>The Global Catalogue of Microorganisms (GCM) 10K type strain sequencing project: providing services to taxonomists for standard genome sequencing and annotation.</title>
        <authorList>
            <consortium name="The Broad Institute Genomics Platform"/>
            <consortium name="The Broad Institute Genome Sequencing Center for Infectious Disease"/>
            <person name="Wu L."/>
            <person name="Ma J."/>
        </authorList>
    </citation>
    <scope>NUCLEOTIDE SEQUENCE [LARGE SCALE GENOMIC DNA]</scope>
    <source>
        <strain evidence="2">CGMCC-1.15741</strain>
    </source>
</reference>
<sequence length="416" mass="46724">MSVAKHITTNAAGAVRLVSLRLTASERSLVESSKSISVFIQRFLEKAVQPPFRFKQISELSFAISAPCDDDMFSDYAITLHERLKEFLFGSERSEEADVLVFAGNDVDVAKFLSETEEEASARSEAFVKRVQDAKAESGSIVVNPAFKPMTGKRPLLFRGILECKHNVLLAYAITPSSSDRYESGDFVHGDVSLAQYLQFRGAESIRFSMRVFDKASYLLQTSREEGQKVFFNCPLSYRSVLSIQDKHQFFENMNQHPDWVRDHMFLTVYAAPPSASSSVIQRFCSQFSPYFRFLDWHVTHSDFAPNQFMAGHLHSVSLDLDNVRSHRDQELRHFLEKVASLRKLKIRAGVYGVETVEELRQCAQAGVTYASGNAITGALTSFSPVRTVSPGELPILQDAEHFEGTYGSVKRLVNA</sequence>
<keyword evidence="2" id="KW-1185">Reference proteome</keyword>
<dbReference type="Proteomes" id="UP001596303">
    <property type="component" value="Unassembled WGS sequence"/>
</dbReference>
<evidence type="ECO:0000313" key="2">
    <source>
        <dbReference type="Proteomes" id="UP001596303"/>
    </source>
</evidence>
<name>A0ABW1SBU4_9PROT</name>
<dbReference type="RefSeq" id="WP_377379199.1">
    <property type="nucleotide sequence ID" value="NZ_JBHSSW010000013.1"/>
</dbReference>
<dbReference type="EMBL" id="JBHSSW010000013">
    <property type="protein sequence ID" value="MFC6198726.1"/>
    <property type="molecule type" value="Genomic_DNA"/>
</dbReference>
<evidence type="ECO:0008006" key="3">
    <source>
        <dbReference type="Google" id="ProtNLM"/>
    </source>
</evidence>